<sequence length="117" mass="13540">MKKFADSRIGNRWTEEEEISLLDSIASHSALDELALKHKRTPNGILCRMKKIAATRFIKGEQIEELLIIFKNLIDKKDITEAAEKIKNKSKQMPSTQQLLVEIRDLLEKIVIHMKIE</sequence>
<protein>
    <submittedName>
        <fullName evidence="1">Uncharacterized protein</fullName>
    </submittedName>
</protein>
<accession>A0A481YTI3</accession>
<evidence type="ECO:0000313" key="1">
    <source>
        <dbReference type="EMBL" id="QBK86237.1"/>
    </source>
</evidence>
<proteinExistence type="predicted"/>
<name>A0A481YTI3_9VIRU</name>
<gene>
    <name evidence="1" type="ORF">LCMAC102_00320</name>
</gene>
<organism evidence="1">
    <name type="scientific">Marseillevirus LCMAC102</name>
    <dbReference type="NCBI Taxonomy" id="2506603"/>
    <lineage>
        <taxon>Viruses</taxon>
        <taxon>Varidnaviria</taxon>
        <taxon>Bamfordvirae</taxon>
        <taxon>Nucleocytoviricota</taxon>
        <taxon>Megaviricetes</taxon>
        <taxon>Pimascovirales</taxon>
        <taxon>Pimascovirales incertae sedis</taxon>
        <taxon>Marseilleviridae</taxon>
    </lineage>
</organism>
<reference evidence="1" key="1">
    <citation type="journal article" date="2019" name="MBio">
        <title>Virus Genomes from Deep Sea Sediments Expand the Ocean Megavirome and Support Independent Origins of Viral Gigantism.</title>
        <authorList>
            <person name="Backstrom D."/>
            <person name="Yutin N."/>
            <person name="Jorgensen S.L."/>
            <person name="Dharamshi J."/>
            <person name="Homa F."/>
            <person name="Zaremba-Niedwiedzka K."/>
            <person name="Spang A."/>
            <person name="Wolf Y.I."/>
            <person name="Koonin E.V."/>
            <person name="Ettema T.J."/>
        </authorList>
    </citation>
    <scope>NUCLEOTIDE SEQUENCE</scope>
</reference>
<dbReference type="EMBL" id="MK500334">
    <property type="protein sequence ID" value="QBK86237.1"/>
    <property type="molecule type" value="Genomic_DNA"/>
</dbReference>